<feature type="region of interest" description="Disordered" evidence="1">
    <location>
        <begin position="43"/>
        <end position="68"/>
    </location>
</feature>
<dbReference type="EMBL" id="BPLQ01011887">
    <property type="protein sequence ID" value="GIY60941.1"/>
    <property type="molecule type" value="Genomic_DNA"/>
</dbReference>
<dbReference type="Proteomes" id="UP001054837">
    <property type="component" value="Unassembled WGS sequence"/>
</dbReference>
<name>A0AAV4USP6_9ARAC</name>
<evidence type="ECO:0000313" key="2">
    <source>
        <dbReference type="EMBL" id="GIY60941.1"/>
    </source>
</evidence>
<protein>
    <submittedName>
        <fullName evidence="2">Uncharacterized protein</fullName>
    </submittedName>
</protein>
<sequence>MFVTLLATSSRCIHCDIYESIVFLSALDGDECPRAGFGHLADTHQMTDGNSDDKKDSRRPDGDECPRPAFVHLADTRQMTDRNSDDRGERDSRVIHNKTTRGLFSLLTFYHGRRGFQWDCCLVIYWERLSLMITGDMDHIDFEMNGYVAIFLQVIRIIPTFLC</sequence>
<keyword evidence="3" id="KW-1185">Reference proteome</keyword>
<dbReference type="AlphaFoldDB" id="A0AAV4USP6"/>
<gene>
    <name evidence="2" type="ORF">CDAR_164391</name>
</gene>
<reference evidence="2 3" key="1">
    <citation type="submission" date="2021-06" db="EMBL/GenBank/DDBJ databases">
        <title>Caerostris darwini draft genome.</title>
        <authorList>
            <person name="Kono N."/>
            <person name="Arakawa K."/>
        </authorList>
    </citation>
    <scope>NUCLEOTIDE SEQUENCE [LARGE SCALE GENOMIC DNA]</scope>
</reference>
<accession>A0AAV4USP6</accession>
<proteinExistence type="predicted"/>
<comment type="caution">
    <text evidence="2">The sequence shown here is derived from an EMBL/GenBank/DDBJ whole genome shotgun (WGS) entry which is preliminary data.</text>
</comment>
<evidence type="ECO:0000256" key="1">
    <source>
        <dbReference type="SAM" id="MobiDB-lite"/>
    </source>
</evidence>
<evidence type="ECO:0000313" key="3">
    <source>
        <dbReference type="Proteomes" id="UP001054837"/>
    </source>
</evidence>
<organism evidence="2 3">
    <name type="scientific">Caerostris darwini</name>
    <dbReference type="NCBI Taxonomy" id="1538125"/>
    <lineage>
        <taxon>Eukaryota</taxon>
        <taxon>Metazoa</taxon>
        <taxon>Ecdysozoa</taxon>
        <taxon>Arthropoda</taxon>
        <taxon>Chelicerata</taxon>
        <taxon>Arachnida</taxon>
        <taxon>Araneae</taxon>
        <taxon>Araneomorphae</taxon>
        <taxon>Entelegynae</taxon>
        <taxon>Araneoidea</taxon>
        <taxon>Araneidae</taxon>
        <taxon>Caerostris</taxon>
    </lineage>
</organism>
<feature type="compositionally biased region" description="Basic and acidic residues" evidence="1">
    <location>
        <begin position="51"/>
        <end position="66"/>
    </location>
</feature>